<evidence type="ECO:0000313" key="3">
    <source>
        <dbReference type="EMBL" id="OUQ10783.1"/>
    </source>
</evidence>
<dbReference type="Proteomes" id="UP000196074">
    <property type="component" value="Unassembled WGS sequence"/>
</dbReference>
<gene>
    <name evidence="3" type="ORF">B5E88_04940</name>
</gene>
<protein>
    <submittedName>
        <fullName evidence="3">Uncharacterized protein</fullName>
    </submittedName>
</protein>
<feature type="compositionally biased region" description="Low complexity" evidence="1">
    <location>
        <begin position="75"/>
        <end position="106"/>
    </location>
</feature>
<evidence type="ECO:0000256" key="2">
    <source>
        <dbReference type="SAM" id="Phobius"/>
    </source>
</evidence>
<comment type="caution">
    <text evidence="3">The sequence shown here is derived from an EMBL/GenBank/DDBJ whole genome shotgun (WGS) entry which is preliminary data.</text>
</comment>
<proteinExistence type="predicted"/>
<feature type="compositionally biased region" description="Basic residues" evidence="1">
    <location>
        <begin position="47"/>
        <end position="57"/>
    </location>
</feature>
<feature type="transmembrane region" description="Helical" evidence="2">
    <location>
        <begin position="7"/>
        <end position="29"/>
    </location>
</feature>
<dbReference type="AlphaFoldDB" id="A0A0I9WKI8"/>
<keyword evidence="2" id="KW-1133">Transmembrane helix</keyword>
<sequence>MKKNKRFIGFVSVLIALIILVPVIGLFVMTSPEKKVEQTTPTSTHVSKVKKNQKPKTTKTSETTPAVVKEAQPQSTVDTPTNNQTTTTSSTTTVNQGQNDSNQNNQAMPSTQTPSATPKFTAQEAIAVAQSYYDRTGLSPSNMHFDIVDTHQVLVGSDGKTYWHVIGFVDGSPYMAYDIAVDNGTIHDGVLYAQGQGNFVPVE</sequence>
<keyword evidence="2" id="KW-0812">Transmembrane</keyword>
<reference evidence="4" key="1">
    <citation type="submission" date="2017-04" db="EMBL/GenBank/DDBJ databases">
        <title>Function of individual gut microbiota members based on whole genome sequencing of pure cultures obtained from chicken caecum.</title>
        <authorList>
            <person name="Medvecky M."/>
            <person name="Cejkova D."/>
            <person name="Polansky O."/>
            <person name="Karasova D."/>
            <person name="Kubasova T."/>
            <person name="Cizek A."/>
            <person name="Rychlik I."/>
        </authorList>
    </citation>
    <scope>NUCLEOTIDE SEQUENCE [LARGE SCALE GENOMIC DNA]</scope>
    <source>
        <strain evidence="4">An144</strain>
    </source>
</reference>
<keyword evidence="2" id="KW-0472">Membrane</keyword>
<evidence type="ECO:0000256" key="1">
    <source>
        <dbReference type="SAM" id="MobiDB-lite"/>
    </source>
</evidence>
<feature type="compositionally biased region" description="Polar residues" evidence="1">
    <location>
        <begin position="107"/>
        <end position="117"/>
    </location>
</feature>
<feature type="region of interest" description="Disordered" evidence="1">
    <location>
        <begin position="35"/>
        <end position="117"/>
    </location>
</feature>
<organism evidence="3 4">
    <name type="scientific">Enterococcus cecorum</name>
    <dbReference type="NCBI Taxonomy" id="44008"/>
    <lineage>
        <taxon>Bacteria</taxon>
        <taxon>Bacillati</taxon>
        <taxon>Bacillota</taxon>
        <taxon>Bacilli</taxon>
        <taxon>Lactobacillales</taxon>
        <taxon>Enterococcaceae</taxon>
        <taxon>Enterococcus</taxon>
    </lineage>
</organism>
<accession>A0A0I9WKI8</accession>
<dbReference type="EMBL" id="NFLC01000007">
    <property type="protein sequence ID" value="OUQ10783.1"/>
    <property type="molecule type" value="Genomic_DNA"/>
</dbReference>
<name>A0A0I9WKI8_9ENTE</name>
<evidence type="ECO:0000313" key="4">
    <source>
        <dbReference type="Proteomes" id="UP000196074"/>
    </source>
</evidence>
<dbReference type="RefSeq" id="WP_047334398.1">
    <property type="nucleotide sequence ID" value="NZ_LDEA01000013.1"/>
</dbReference>